<dbReference type="Proteomes" id="UP000672032">
    <property type="component" value="Chromosome 2"/>
</dbReference>
<evidence type="ECO:0000256" key="3">
    <source>
        <dbReference type="SAM" id="SignalP"/>
    </source>
</evidence>
<dbReference type="AlphaFoldDB" id="A0A8A3P701"/>
<sequence length="571" mass="62504">MPSYGRNFALYSGSILLGLATLTAAHEDAEPDMDMGTGTGTGMHMSSAVMNNTAAAEPLTYFRLSEHAGLMIAHIILMTIGWVFVLPISVMLSISRSRFHLPTQFAFLALNGGGLFCSIIYNASTPDLYPNNAHHKLGWLLICVIAAQGVIGVISAYAGRRGEKQSENPGYIPVSREAMAEHTRLHEGPTQPVTRFSDDSGQGTEPNTESLRSQSISLAGDDDHTLHELERDEPEKGGLMGGTKVDQYLSNRIPGLLSARLLGVIRFVHDVVDRVILLLGFAILTSGVVTYGGLFKGAEIYSGLAHFIKGGVFFWYGVLTLGRWAGCFAEIGWSWNIKPHDNKPRFSPTAEFVESFLIFFYGSTNVFLEHLAAWGNAWSAQDLEHISITILFIGGGLCGMLIESNKIRNFLNTSVQQASSQMSSYHPEAQEPKSYRFSMNPIPALVVMLLGMMMSSHHQHSMTSSMIHKQWGTLLVGAAFARAATYVVFYLAPPNSILPGRPPTEIITAFCLMAGGLIFMASSKDTVKSIELNNLDAMFVFVVFVGLVTLLMPWIIVVIAIKGWAMRKDKR</sequence>
<keyword evidence="2" id="KW-1133">Transmembrane helix</keyword>
<dbReference type="InterPro" id="IPR018827">
    <property type="entry name" value="YTP1_C"/>
</dbReference>
<feature type="chain" id="PRO_5032748789" description="Integral membrane protein" evidence="3">
    <location>
        <begin position="26"/>
        <end position="571"/>
    </location>
</feature>
<feature type="region of interest" description="Disordered" evidence="1">
    <location>
        <begin position="181"/>
        <end position="217"/>
    </location>
</feature>
<evidence type="ECO:0000313" key="7">
    <source>
        <dbReference type="Proteomes" id="UP000672032"/>
    </source>
</evidence>
<feature type="transmembrane region" description="Helical" evidence="2">
    <location>
        <begin position="471"/>
        <end position="492"/>
    </location>
</feature>
<keyword evidence="2" id="KW-0472">Membrane</keyword>
<reference evidence="6" key="1">
    <citation type="submission" date="2020-10" db="EMBL/GenBank/DDBJ databases">
        <title>Genome Sequence of Monilinia vaccinii-corymbosi Sheds Light on Mummy Berry Disease Infection of Blueberry and Mating Type.</title>
        <authorList>
            <person name="Yow A.G."/>
            <person name="Zhang Y."/>
            <person name="Bansal K."/>
            <person name="Eacker S.M."/>
            <person name="Sullivan S."/>
            <person name="Liachko I."/>
            <person name="Cubeta M.A."/>
            <person name="Rollins J.A."/>
            <person name="Ashrafi H."/>
        </authorList>
    </citation>
    <scope>NUCLEOTIDE SEQUENCE</scope>
    <source>
        <strain evidence="6">RL-1</strain>
    </source>
</reference>
<organism evidence="6 7">
    <name type="scientific">Monilinia vaccinii-corymbosi</name>
    <dbReference type="NCBI Taxonomy" id="61207"/>
    <lineage>
        <taxon>Eukaryota</taxon>
        <taxon>Fungi</taxon>
        <taxon>Dikarya</taxon>
        <taxon>Ascomycota</taxon>
        <taxon>Pezizomycotina</taxon>
        <taxon>Leotiomycetes</taxon>
        <taxon>Helotiales</taxon>
        <taxon>Sclerotiniaceae</taxon>
        <taxon>Monilinia</taxon>
    </lineage>
</organism>
<feature type="signal peptide" evidence="3">
    <location>
        <begin position="1"/>
        <end position="25"/>
    </location>
</feature>
<dbReference type="InterPro" id="IPR018825">
    <property type="entry name" value="DUF2427"/>
</dbReference>
<feature type="domain" description="DUF2427" evidence="4">
    <location>
        <begin position="58"/>
        <end position="157"/>
    </location>
</feature>
<evidence type="ECO:0000259" key="5">
    <source>
        <dbReference type="Pfam" id="PF10355"/>
    </source>
</evidence>
<accession>A0A8A3P701</accession>
<dbReference type="PANTHER" id="PTHR31685:SF3">
    <property type="entry name" value="INTEGRAL MEMBRANE PROTEIN (AFU_ORTHOLOGUE AFUA_6G12730)"/>
    <property type="match status" value="1"/>
</dbReference>
<gene>
    <name evidence="6" type="ORF">DSL72_000884</name>
</gene>
<name>A0A8A3P701_9HELO</name>
<dbReference type="Gene3D" id="1.20.120.1770">
    <property type="match status" value="1"/>
</dbReference>
<dbReference type="Pfam" id="PF10355">
    <property type="entry name" value="Ytp1"/>
    <property type="match status" value="1"/>
</dbReference>
<keyword evidence="7" id="KW-1185">Reference proteome</keyword>
<feature type="transmembrane region" description="Helical" evidence="2">
    <location>
        <begin position="442"/>
        <end position="459"/>
    </location>
</feature>
<feature type="transmembrane region" description="Helical" evidence="2">
    <location>
        <begin position="504"/>
        <end position="522"/>
    </location>
</feature>
<feature type="transmembrane region" description="Helical" evidence="2">
    <location>
        <begin position="356"/>
        <end position="374"/>
    </location>
</feature>
<dbReference type="OrthoDB" id="4005299at2759"/>
<dbReference type="PANTHER" id="PTHR31685">
    <property type="entry name" value="INTEGRAL MEMBRANE PROTEIN (AFU_ORTHOLOGUE AFUA_6G12730)-RELATED"/>
    <property type="match status" value="1"/>
</dbReference>
<keyword evidence="3" id="KW-0732">Signal</keyword>
<feature type="transmembrane region" description="Helical" evidence="2">
    <location>
        <begin position="105"/>
        <end position="125"/>
    </location>
</feature>
<feature type="transmembrane region" description="Helical" evidence="2">
    <location>
        <begin position="314"/>
        <end position="335"/>
    </location>
</feature>
<dbReference type="EMBL" id="CP063406">
    <property type="protein sequence ID" value="QSZ31321.1"/>
    <property type="molecule type" value="Genomic_DNA"/>
</dbReference>
<evidence type="ECO:0000259" key="4">
    <source>
        <dbReference type="Pfam" id="PF10348"/>
    </source>
</evidence>
<dbReference type="Pfam" id="PF10348">
    <property type="entry name" value="DUF2427"/>
    <property type="match status" value="1"/>
</dbReference>
<keyword evidence="2" id="KW-0812">Transmembrane</keyword>
<feature type="transmembrane region" description="Helical" evidence="2">
    <location>
        <begin position="137"/>
        <end position="158"/>
    </location>
</feature>
<feature type="compositionally biased region" description="Polar residues" evidence="1">
    <location>
        <begin position="191"/>
        <end position="217"/>
    </location>
</feature>
<feature type="transmembrane region" description="Helical" evidence="2">
    <location>
        <begin position="68"/>
        <end position="93"/>
    </location>
</feature>
<feature type="domain" description="Protein YTP1-like C-terminal" evidence="5">
    <location>
        <begin position="280"/>
        <end position="563"/>
    </location>
</feature>
<evidence type="ECO:0000256" key="2">
    <source>
        <dbReference type="SAM" id="Phobius"/>
    </source>
</evidence>
<evidence type="ECO:0000313" key="6">
    <source>
        <dbReference type="EMBL" id="QSZ31321.1"/>
    </source>
</evidence>
<proteinExistence type="predicted"/>
<feature type="transmembrane region" description="Helical" evidence="2">
    <location>
        <begin position="275"/>
        <end position="294"/>
    </location>
</feature>
<feature type="transmembrane region" description="Helical" evidence="2">
    <location>
        <begin position="386"/>
        <end position="402"/>
    </location>
</feature>
<feature type="transmembrane region" description="Helical" evidence="2">
    <location>
        <begin position="537"/>
        <end position="561"/>
    </location>
</feature>
<protein>
    <recommendedName>
        <fullName evidence="8">Integral membrane protein</fullName>
    </recommendedName>
</protein>
<evidence type="ECO:0000256" key="1">
    <source>
        <dbReference type="SAM" id="MobiDB-lite"/>
    </source>
</evidence>
<evidence type="ECO:0008006" key="8">
    <source>
        <dbReference type="Google" id="ProtNLM"/>
    </source>
</evidence>